<accession>A0ABV7FPL2</accession>
<dbReference type="Pfam" id="PF06439">
    <property type="entry name" value="3keto-disac_hyd"/>
    <property type="match status" value="1"/>
</dbReference>
<dbReference type="EMBL" id="JBHRSW010000018">
    <property type="protein sequence ID" value="MFC3122267.1"/>
    <property type="molecule type" value="Genomic_DNA"/>
</dbReference>
<evidence type="ECO:0000256" key="3">
    <source>
        <dbReference type="ARBA" id="ARBA00023004"/>
    </source>
</evidence>
<evidence type="ECO:0000256" key="1">
    <source>
        <dbReference type="ARBA" id="ARBA00022617"/>
    </source>
</evidence>
<evidence type="ECO:0000313" key="8">
    <source>
        <dbReference type="Proteomes" id="UP001595478"/>
    </source>
</evidence>
<evidence type="ECO:0000256" key="4">
    <source>
        <dbReference type="PROSITE-ProRule" id="PRU00433"/>
    </source>
</evidence>
<keyword evidence="5" id="KW-0732">Signal</keyword>
<dbReference type="RefSeq" id="WP_376920398.1">
    <property type="nucleotide sequence ID" value="NZ_JBHRSW010000018.1"/>
</dbReference>
<dbReference type="PROSITE" id="PS51007">
    <property type="entry name" value="CYTC"/>
    <property type="match status" value="1"/>
</dbReference>
<dbReference type="InterPro" id="IPR009056">
    <property type="entry name" value="Cyt_c-like_dom"/>
</dbReference>
<dbReference type="InterPro" id="IPR013427">
    <property type="entry name" value="Haem-bd_dom_put"/>
</dbReference>
<feature type="domain" description="Cytochrome c" evidence="6">
    <location>
        <begin position="1228"/>
        <end position="1362"/>
    </location>
</feature>
<comment type="caution">
    <text evidence="7">The sequence shown here is derived from an EMBL/GenBank/DDBJ whole genome shotgun (WGS) entry which is preliminary data.</text>
</comment>
<dbReference type="Gene3D" id="2.120.10.30">
    <property type="entry name" value="TolB, C-terminal domain"/>
    <property type="match status" value="1"/>
</dbReference>
<protein>
    <submittedName>
        <fullName evidence="7">Family 16 glycoside hydrolase</fullName>
    </submittedName>
</protein>
<dbReference type="NCBIfam" id="TIGR02603">
    <property type="entry name" value="CxxCH_TIGR02603"/>
    <property type="match status" value="1"/>
</dbReference>
<reference evidence="8" key="1">
    <citation type="journal article" date="2019" name="Int. J. Syst. Evol. Microbiol.">
        <title>The Global Catalogue of Microorganisms (GCM) 10K type strain sequencing project: providing services to taxonomists for standard genome sequencing and annotation.</title>
        <authorList>
            <consortium name="The Broad Institute Genomics Platform"/>
            <consortium name="The Broad Institute Genome Sequencing Center for Infectious Disease"/>
            <person name="Wu L."/>
            <person name="Ma J."/>
        </authorList>
    </citation>
    <scope>NUCLEOTIDE SEQUENCE [LARGE SCALE GENOMIC DNA]</scope>
    <source>
        <strain evidence="8">KCTC 52473</strain>
    </source>
</reference>
<evidence type="ECO:0000313" key="7">
    <source>
        <dbReference type="EMBL" id="MFC3122267.1"/>
    </source>
</evidence>
<dbReference type="InterPro" id="IPR010496">
    <property type="entry name" value="AL/BT2_dom"/>
</dbReference>
<dbReference type="GO" id="GO:0016787">
    <property type="term" value="F:hydrolase activity"/>
    <property type="evidence" value="ECO:0007669"/>
    <property type="project" value="UniProtKB-KW"/>
</dbReference>
<dbReference type="PANTHER" id="PTHR33546:SF1">
    <property type="entry name" value="LARGE, MULTIFUNCTIONAL SECRETED PROTEIN"/>
    <property type="match status" value="1"/>
</dbReference>
<feature type="signal peptide" evidence="5">
    <location>
        <begin position="1"/>
        <end position="29"/>
    </location>
</feature>
<keyword evidence="8" id="KW-1185">Reference proteome</keyword>
<keyword evidence="2 4" id="KW-0479">Metal-binding</keyword>
<dbReference type="SUPFAM" id="SSF48371">
    <property type="entry name" value="ARM repeat"/>
    <property type="match status" value="1"/>
</dbReference>
<sequence>MLKYKNFSVVNTKLLAAFAFTLSFTFASANEPKTEEWIQLFDGKSLDGWTPKFTGFPLGENYRDTFTVKDGYLTVDYTQWPSFNREFGHLFYKTPYSHYIISATYRFTEAEMPITKAMRWAYKNNGLMLHSQAPETMEKDQEFPVSIEVQLLGGIDDTPRSTLNLCTPNTDVVMNGELITSHCINSNSKTYGGDQWVTVEVEVFGGEYIKHKVDGEIVLEYEYPQLSAEDVEKYSPLYGGKNLRSGYISIQAETHPIQFKEIKIKPLKQNQVLANAKSRVSAAKIPNDMKIELWADETQTKNTGFFTFDDQGRMLVTEIGRIDKGTNDIRRMSKYMSIQDISIETMDDRLVMMKDPKNFDKFPWESYTSHSDYVKLLEDTNGNGQADKAVQFAGPFNAPLDGIAVGLITRDEDVYLTNIPNLWRLKDTDGDDKADEKEVMHTGFGTRMSFLGHDLHGLVWGPDGRLYFSLGDRGYSVTNKEGELLHGPNMGGVFRMEADGSNLELFYSGLRNPQELAFDKYGNLFTADNDGDRTDTERVNHIVEGGDSGWRGGHQSIMSFVDKLQLRPFRYTGDPDVHTAWLVNNMSKPRMEDQPAFMLPGIAQLFTGPSGFTYNPSMYWGETWRDSFFIAHMVGATTSSFVSSYKTTPNGASFLTTPIETIIQGINSPDIEFGPDGRLYLSEFNYGGWKDADEGGVFAISPESPSADYVEKIAALESTLKQDFAKFNIAKLSALLSEDHMKIRQRAQFELVKRGQPGVDALKNQALDKSQSTLARIHGIWGLSQAVFDEVWPSKKLSVLLPLLKDKNEQVRIQAARVLGDHNAEFAAKALVKALDDNNPQVVMYAAIGLGRIAYKPATKKIIRLVKQNGDVDLWLRHAYVMALKGINKSAWIKYAKNKNSDVRMAVLLALRMLNDDDLGMFLKDKDPKLVAEAAFAIDDKEMLTLRPALAARLDASLPANSDAERYTHHRMINANYNEGKRENAKRLLNYASTKGLADKLAADALAAIEGWHDVNPIDPITGHATKANKVREEINAVVTEHIAAVLKSVKGSALVQGMRLAEKYEYTLESDVLLAIVNDKRANDRIRAQALELIVTQGDLDAAEIAAPLTNDPSAFMAKAAFSTIIKTDKPKAQQIAEDILRHGSVAAKKAVLPQLPSVENPALNGILSKYMKDLLSGSLNNELALEVVNAAKESKTPAIQALVNQYEAELKGKSPAEIYAVALSGGDVKTGEDIFFNNGAAGCMRCHQVNGIGSSRVGPQLTGIGQQSKDYLLRALVDPSADIAPGYGSVTLVMKNGESTTGTYMGEDDTSVRISKEQVLTYQKSEISEIKLSASGMPPMNLLLSTEEIRDVLSYLSSLQKEKIEDVH</sequence>
<dbReference type="Pfam" id="PF23500">
    <property type="entry name" value="DUF7133"/>
    <property type="match status" value="1"/>
</dbReference>
<feature type="chain" id="PRO_5046241037" evidence="5">
    <location>
        <begin position="30"/>
        <end position="1370"/>
    </location>
</feature>
<keyword evidence="3 4" id="KW-0408">Iron</keyword>
<evidence type="ECO:0000256" key="2">
    <source>
        <dbReference type="ARBA" id="ARBA00022723"/>
    </source>
</evidence>
<gene>
    <name evidence="7" type="ORF">ACFOHL_11610</name>
</gene>
<dbReference type="SUPFAM" id="SSF50952">
    <property type="entry name" value="Soluble quinoprotein glucose dehydrogenase"/>
    <property type="match status" value="1"/>
</dbReference>
<dbReference type="Gene3D" id="2.60.120.560">
    <property type="entry name" value="Exo-inulinase, domain 1"/>
    <property type="match status" value="1"/>
</dbReference>
<dbReference type="InterPro" id="IPR036909">
    <property type="entry name" value="Cyt_c-like_dom_sf"/>
</dbReference>
<dbReference type="InterPro" id="IPR011989">
    <property type="entry name" value="ARM-like"/>
</dbReference>
<dbReference type="PANTHER" id="PTHR33546">
    <property type="entry name" value="LARGE, MULTIFUNCTIONAL SECRETED PROTEIN-RELATED"/>
    <property type="match status" value="1"/>
</dbReference>
<dbReference type="Gene3D" id="1.25.10.10">
    <property type="entry name" value="Leucine-rich Repeat Variant"/>
    <property type="match status" value="1"/>
</dbReference>
<name>A0ABV7FPL2_9ALTE</name>
<organism evidence="7 8">
    <name type="scientific">Agaribacter flavus</name>
    <dbReference type="NCBI Taxonomy" id="1902781"/>
    <lineage>
        <taxon>Bacteria</taxon>
        <taxon>Pseudomonadati</taxon>
        <taxon>Pseudomonadota</taxon>
        <taxon>Gammaproteobacteria</taxon>
        <taxon>Alteromonadales</taxon>
        <taxon>Alteromonadaceae</taxon>
        <taxon>Agaribacter</taxon>
    </lineage>
</organism>
<dbReference type="InterPro" id="IPR016024">
    <property type="entry name" value="ARM-type_fold"/>
</dbReference>
<dbReference type="InterPro" id="IPR055557">
    <property type="entry name" value="DUF7133"/>
</dbReference>
<evidence type="ECO:0000256" key="5">
    <source>
        <dbReference type="SAM" id="SignalP"/>
    </source>
</evidence>
<dbReference type="SUPFAM" id="SSF46626">
    <property type="entry name" value="Cytochrome c"/>
    <property type="match status" value="1"/>
</dbReference>
<keyword evidence="1 4" id="KW-0349">Heme</keyword>
<proteinExistence type="predicted"/>
<dbReference type="Proteomes" id="UP001595478">
    <property type="component" value="Unassembled WGS sequence"/>
</dbReference>
<dbReference type="InterPro" id="IPR011042">
    <property type="entry name" value="6-blade_b-propeller_TolB-like"/>
</dbReference>
<dbReference type="Gene3D" id="1.10.760.10">
    <property type="entry name" value="Cytochrome c-like domain"/>
    <property type="match status" value="1"/>
</dbReference>
<dbReference type="Pfam" id="PF13646">
    <property type="entry name" value="HEAT_2"/>
    <property type="match status" value="1"/>
</dbReference>
<dbReference type="InterPro" id="IPR011041">
    <property type="entry name" value="Quinoprot_gluc/sorb_DH_b-prop"/>
</dbReference>
<evidence type="ECO:0000259" key="6">
    <source>
        <dbReference type="PROSITE" id="PS51007"/>
    </source>
</evidence>
<keyword evidence="7" id="KW-0378">Hydrolase</keyword>